<keyword evidence="3 4" id="KW-0693">Viral RNA replication</keyword>
<dbReference type="InterPro" id="IPR007094">
    <property type="entry name" value="RNA-dir_pol_PSvirus"/>
</dbReference>
<evidence type="ECO:0000256" key="2">
    <source>
        <dbReference type="ARBA" id="ARBA00022695"/>
    </source>
</evidence>
<dbReference type="CDD" id="cd23179">
    <property type="entry name" value="ps_ssRNAv_Tolivirales_RdRp"/>
    <property type="match status" value="1"/>
</dbReference>
<dbReference type="InterPro" id="IPR043128">
    <property type="entry name" value="Rev_trsase/Diguanyl_cyclase"/>
</dbReference>
<reference evidence="6" key="1">
    <citation type="submission" date="2020-01" db="EMBL/GenBank/DDBJ databases">
        <title>Viral genomes from wild and zoo birds in China.</title>
        <authorList>
            <person name="Lu J."/>
            <person name="Shan T."/>
            <person name="Yang S."/>
            <person name="Zhang W."/>
        </authorList>
    </citation>
    <scope>NUCLEOTIDE SEQUENCE</scope>
    <source>
        <strain evidence="6">Ytb135shi02</strain>
    </source>
</reference>
<keyword evidence="4" id="KW-0547">Nucleotide-binding</keyword>
<keyword evidence="1 4" id="KW-0808">Transferase</keyword>
<dbReference type="GO" id="GO:0000166">
    <property type="term" value="F:nucleotide binding"/>
    <property type="evidence" value="ECO:0007669"/>
    <property type="project" value="UniProtKB-KW"/>
</dbReference>
<dbReference type="InterPro" id="IPR043502">
    <property type="entry name" value="DNA/RNA_pol_sf"/>
</dbReference>
<sequence length="526" mass="60475">MKGTPLRPMRQGARIITPREPEHRVRQYCIYYQPNTDICRKVHVHNNCRCNEVIALRNRVLFDCPWPEPIRIAQCKTIARAIADWLPKRAPDHDGDWIQPYQGRKRRKYQQAMAGLAIEPLRRSDSYVAAFIKAEKIFEVKDPRLIQARSARYNCAIAAYLKPIEHELYNIKGTGRLKKWLPPGRLIAKGLNMERRAQLIHQKMGRFTQPLAVSIDASRFDAHVTKILEVEHLVYKRYWNDPNLQRLLDWQVNNRGRTSTGVRYRLRYSRMSGDMNTALGNCLISVIMAANVMRRLGLKPHSWDMVCDGDDVVLFFDKNHHHLIHQLPAMYLEHGFPIKVENITDQVHCVQFCQGYPIHTALGPRMVAHPTRVLSRALVGVKHWDNEAYVPKYLSLIGYCELAIHAGCPILQEFALTILSWGSHLPKRIQKTGRVIKALREERTRPIAPLPITDDARVQFEDATGVTIEQQRCIEAALRALARHRHATKEVKTTDQPPSLWGPSWAIEAAAAYSSPKERPVASRLD</sequence>
<evidence type="ECO:0000313" key="6">
    <source>
        <dbReference type="EMBL" id="QKN88995.1"/>
    </source>
</evidence>
<proteinExistence type="predicted"/>
<dbReference type="GO" id="GO:0003968">
    <property type="term" value="F:RNA-directed RNA polymerase activity"/>
    <property type="evidence" value="ECO:0007669"/>
    <property type="project" value="UniProtKB-KW"/>
</dbReference>
<accession>A0A6M9Z869</accession>
<dbReference type="GO" id="GO:0003723">
    <property type="term" value="F:RNA binding"/>
    <property type="evidence" value="ECO:0007669"/>
    <property type="project" value="InterPro"/>
</dbReference>
<dbReference type="EMBL" id="MT138185">
    <property type="protein sequence ID" value="QKN88995.1"/>
    <property type="molecule type" value="Genomic_RNA"/>
</dbReference>
<protein>
    <recommendedName>
        <fullName evidence="4">RNA-directed RNA polymerase</fullName>
        <ecNumber evidence="4">2.7.7.48</ecNumber>
    </recommendedName>
</protein>
<dbReference type="PROSITE" id="PS50507">
    <property type="entry name" value="RDRP_SSRNA_POS"/>
    <property type="match status" value="1"/>
</dbReference>
<dbReference type="SUPFAM" id="SSF56672">
    <property type="entry name" value="DNA/RNA polymerases"/>
    <property type="match status" value="1"/>
</dbReference>
<comment type="catalytic activity">
    <reaction evidence="4">
        <text>RNA(n) + a ribonucleoside 5'-triphosphate = RNA(n+1) + diphosphate</text>
        <dbReference type="Rhea" id="RHEA:21248"/>
        <dbReference type="Rhea" id="RHEA-COMP:14527"/>
        <dbReference type="Rhea" id="RHEA-COMP:17342"/>
        <dbReference type="ChEBI" id="CHEBI:33019"/>
        <dbReference type="ChEBI" id="CHEBI:61557"/>
        <dbReference type="ChEBI" id="CHEBI:140395"/>
        <dbReference type="EC" id="2.7.7.48"/>
    </reaction>
</comment>
<dbReference type="GO" id="GO:0039694">
    <property type="term" value="P:viral RNA genome replication"/>
    <property type="evidence" value="ECO:0007669"/>
    <property type="project" value="InterPro"/>
</dbReference>
<name>A0A6M9Z869_9VIRU</name>
<keyword evidence="4" id="KW-0696">RNA-directed RNA polymerase</keyword>
<evidence type="ECO:0000256" key="1">
    <source>
        <dbReference type="ARBA" id="ARBA00022679"/>
    </source>
</evidence>
<evidence type="ECO:0000256" key="4">
    <source>
        <dbReference type="RuleBase" id="RU363062"/>
    </source>
</evidence>
<dbReference type="InterPro" id="IPR002166">
    <property type="entry name" value="RNA_pol_HCV"/>
</dbReference>
<organism evidence="6">
    <name type="scientific">Riboviria sp</name>
    <dbReference type="NCBI Taxonomy" id="2585031"/>
    <lineage>
        <taxon>Viruses</taxon>
        <taxon>Riboviria</taxon>
    </lineage>
</organism>
<dbReference type="Gene3D" id="3.30.70.270">
    <property type="match status" value="1"/>
</dbReference>
<dbReference type="Pfam" id="PF00998">
    <property type="entry name" value="RdRP_3"/>
    <property type="match status" value="1"/>
</dbReference>
<evidence type="ECO:0000259" key="5">
    <source>
        <dbReference type="PROSITE" id="PS50507"/>
    </source>
</evidence>
<evidence type="ECO:0000256" key="3">
    <source>
        <dbReference type="ARBA" id="ARBA00022953"/>
    </source>
</evidence>
<keyword evidence="2 4" id="KW-0548">Nucleotidyltransferase</keyword>
<feature type="domain" description="RdRp catalytic" evidence="5">
    <location>
        <begin position="210"/>
        <end position="324"/>
    </location>
</feature>
<dbReference type="EC" id="2.7.7.48" evidence="4"/>